<reference evidence="1" key="1">
    <citation type="submission" date="2019-08" db="EMBL/GenBank/DDBJ databases">
        <authorList>
            <person name="Kucharzyk K."/>
            <person name="Murdoch R.W."/>
            <person name="Higgins S."/>
            <person name="Loffler F."/>
        </authorList>
    </citation>
    <scope>NUCLEOTIDE SEQUENCE</scope>
</reference>
<protein>
    <submittedName>
        <fullName evidence="1">Uncharacterized protein</fullName>
    </submittedName>
</protein>
<evidence type="ECO:0000313" key="1">
    <source>
        <dbReference type="EMBL" id="MPN35361.1"/>
    </source>
</evidence>
<sequence length="70" mass="7744">MGIGELRQPIPILQPGVGSRQHRSLRPVTIRLRIIVFTDDHRLVPDAGGEHRGELHAVLRDGGDVFDSGR</sequence>
<accession>A0A645H8J9</accession>
<dbReference type="AlphaFoldDB" id="A0A645H8J9"/>
<gene>
    <name evidence="1" type="ORF">SDC9_182859</name>
</gene>
<proteinExistence type="predicted"/>
<comment type="caution">
    <text evidence="1">The sequence shown here is derived from an EMBL/GenBank/DDBJ whole genome shotgun (WGS) entry which is preliminary data.</text>
</comment>
<name>A0A645H8J9_9ZZZZ</name>
<organism evidence="1">
    <name type="scientific">bioreactor metagenome</name>
    <dbReference type="NCBI Taxonomy" id="1076179"/>
    <lineage>
        <taxon>unclassified sequences</taxon>
        <taxon>metagenomes</taxon>
        <taxon>ecological metagenomes</taxon>
    </lineage>
</organism>
<dbReference type="EMBL" id="VSSQ01088893">
    <property type="protein sequence ID" value="MPN35361.1"/>
    <property type="molecule type" value="Genomic_DNA"/>
</dbReference>